<feature type="non-terminal residue" evidence="1">
    <location>
        <position position="1"/>
    </location>
</feature>
<dbReference type="InterPro" id="IPR036116">
    <property type="entry name" value="FN3_sf"/>
</dbReference>
<feature type="non-terminal residue" evidence="1">
    <location>
        <position position="63"/>
    </location>
</feature>
<reference evidence="1 2" key="1">
    <citation type="submission" date="2024-11" db="EMBL/GenBank/DDBJ databases">
        <title>Chromosome-level genome assembly of the freshwater bivalve Anodonta woodiana.</title>
        <authorList>
            <person name="Chen X."/>
        </authorList>
    </citation>
    <scope>NUCLEOTIDE SEQUENCE [LARGE SCALE GENOMIC DNA]</scope>
    <source>
        <strain evidence="1">MN2024</strain>
        <tissue evidence="1">Gills</tissue>
    </source>
</reference>
<dbReference type="SUPFAM" id="SSF49265">
    <property type="entry name" value="Fibronectin type III"/>
    <property type="match status" value="1"/>
</dbReference>
<dbReference type="Gene3D" id="2.60.40.10">
    <property type="entry name" value="Immunoglobulins"/>
    <property type="match status" value="1"/>
</dbReference>
<name>A0ABD3X6M2_SINWO</name>
<evidence type="ECO:0000313" key="1">
    <source>
        <dbReference type="EMBL" id="KAL3881889.1"/>
    </source>
</evidence>
<gene>
    <name evidence="1" type="ORF">ACJMK2_028276</name>
</gene>
<dbReference type="EMBL" id="JBJQND010000003">
    <property type="protein sequence ID" value="KAL3881889.1"/>
    <property type="molecule type" value="Genomic_DNA"/>
</dbReference>
<keyword evidence="2" id="KW-1185">Reference proteome</keyword>
<protein>
    <submittedName>
        <fullName evidence="1">Uncharacterized protein</fullName>
    </submittedName>
</protein>
<organism evidence="1 2">
    <name type="scientific">Sinanodonta woodiana</name>
    <name type="common">Chinese pond mussel</name>
    <name type="synonym">Anodonta woodiana</name>
    <dbReference type="NCBI Taxonomy" id="1069815"/>
    <lineage>
        <taxon>Eukaryota</taxon>
        <taxon>Metazoa</taxon>
        <taxon>Spiralia</taxon>
        <taxon>Lophotrochozoa</taxon>
        <taxon>Mollusca</taxon>
        <taxon>Bivalvia</taxon>
        <taxon>Autobranchia</taxon>
        <taxon>Heteroconchia</taxon>
        <taxon>Palaeoheterodonta</taxon>
        <taxon>Unionida</taxon>
        <taxon>Unionoidea</taxon>
        <taxon>Unionidae</taxon>
        <taxon>Unioninae</taxon>
        <taxon>Sinanodonta</taxon>
    </lineage>
</organism>
<dbReference type="InterPro" id="IPR013783">
    <property type="entry name" value="Ig-like_fold"/>
</dbReference>
<evidence type="ECO:0000313" key="2">
    <source>
        <dbReference type="Proteomes" id="UP001634394"/>
    </source>
</evidence>
<sequence>GSVGENWKTCSIYPAKNISENQKEMFINISELLPDTCYWIEIMAHTRLGYGTPVNNNINTSEA</sequence>
<dbReference type="Proteomes" id="UP001634394">
    <property type="component" value="Unassembled WGS sequence"/>
</dbReference>
<accession>A0ABD3X6M2</accession>
<dbReference type="AlphaFoldDB" id="A0ABD3X6M2"/>
<proteinExistence type="predicted"/>
<comment type="caution">
    <text evidence="1">The sequence shown here is derived from an EMBL/GenBank/DDBJ whole genome shotgun (WGS) entry which is preliminary data.</text>
</comment>